<evidence type="ECO:0000313" key="3">
    <source>
        <dbReference type="Proteomes" id="UP000290365"/>
    </source>
</evidence>
<dbReference type="AlphaFoldDB" id="A0A4P6JMY9"/>
<dbReference type="KEGG" id="kbs:EPA93_08625"/>
<accession>A0A4P6JMY9</accession>
<dbReference type="Proteomes" id="UP000290365">
    <property type="component" value="Chromosome"/>
</dbReference>
<protein>
    <recommendedName>
        <fullName evidence="4">Bacteriocin</fullName>
    </recommendedName>
</protein>
<name>A0A4P6JMY9_KTERU</name>
<keyword evidence="3" id="KW-1185">Reference proteome</keyword>
<evidence type="ECO:0000256" key="1">
    <source>
        <dbReference type="SAM" id="MobiDB-lite"/>
    </source>
</evidence>
<evidence type="ECO:0000313" key="2">
    <source>
        <dbReference type="EMBL" id="QBD76066.1"/>
    </source>
</evidence>
<dbReference type="EMBL" id="CP035758">
    <property type="protein sequence ID" value="QBD76066.1"/>
    <property type="molecule type" value="Genomic_DNA"/>
</dbReference>
<reference evidence="2 3" key="1">
    <citation type="submission" date="2019-01" db="EMBL/GenBank/DDBJ databases">
        <title>Ktedonosporobacter rubrisoli SCAWS-G2.</title>
        <authorList>
            <person name="Huang Y."/>
            <person name="Yan B."/>
        </authorList>
    </citation>
    <scope>NUCLEOTIDE SEQUENCE [LARGE SCALE GENOMIC DNA]</scope>
    <source>
        <strain evidence="2 3">SCAWS-G2</strain>
    </source>
</reference>
<proteinExistence type="predicted"/>
<feature type="region of interest" description="Disordered" evidence="1">
    <location>
        <begin position="49"/>
        <end position="84"/>
    </location>
</feature>
<feature type="compositionally biased region" description="Polar residues" evidence="1">
    <location>
        <begin position="55"/>
        <end position="84"/>
    </location>
</feature>
<evidence type="ECO:0008006" key="4">
    <source>
        <dbReference type="Google" id="ProtNLM"/>
    </source>
</evidence>
<dbReference type="RefSeq" id="WP_129886662.1">
    <property type="nucleotide sequence ID" value="NZ_CP035758.1"/>
</dbReference>
<organism evidence="2 3">
    <name type="scientific">Ktedonosporobacter rubrisoli</name>
    <dbReference type="NCBI Taxonomy" id="2509675"/>
    <lineage>
        <taxon>Bacteria</taxon>
        <taxon>Bacillati</taxon>
        <taxon>Chloroflexota</taxon>
        <taxon>Ktedonobacteria</taxon>
        <taxon>Ktedonobacterales</taxon>
        <taxon>Ktedonosporobacteraceae</taxon>
        <taxon>Ktedonosporobacter</taxon>
    </lineage>
</organism>
<sequence length="84" mass="8912">MEIKHMFELNEQELKLVAGGKKKYSHKRNVKANSSAKFGGKGVGYANNGIDEDGNITSEGLSVGTKNGNASSSLSFSDSTEVSE</sequence>
<gene>
    <name evidence="2" type="ORF">EPA93_08625</name>
</gene>